<evidence type="ECO:0000256" key="4">
    <source>
        <dbReference type="RuleBase" id="RU003560"/>
    </source>
</evidence>
<name>A0A517U5K0_9BACT</name>
<dbReference type="RefSeq" id="WP_145435680.1">
    <property type="nucleotide sequence ID" value="NZ_CP036339.1"/>
</dbReference>
<dbReference type="GO" id="GO:0030170">
    <property type="term" value="F:pyridoxal phosphate binding"/>
    <property type="evidence" value="ECO:0007669"/>
    <property type="project" value="InterPro"/>
</dbReference>
<keyword evidence="6" id="KW-0032">Aminotransferase</keyword>
<evidence type="ECO:0000256" key="3">
    <source>
        <dbReference type="ARBA" id="ARBA00022898"/>
    </source>
</evidence>
<comment type="cofactor">
    <cofactor evidence="1">
        <name>pyridoxal 5'-phosphate</name>
        <dbReference type="ChEBI" id="CHEBI:597326"/>
    </cofactor>
</comment>
<dbReference type="Pfam" id="PF00202">
    <property type="entry name" value="Aminotran_3"/>
    <property type="match status" value="1"/>
</dbReference>
<dbReference type="EC" id="2.6.1.48" evidence="6"/>
<dbReference type="KEGG" id="llh:I41_51590"/>
<feature type="region of interest" description="Disordered" evidence="5">
    <location>
        <begin position="1"/>
        <end position="27"/>
    </location>
</feature>
<dbReference type="InterPro" id="IPR015421">
    <property type="entry name" value="PyrdxlP-dep_Trfase_major"/>
</dbReference>
<organism evidence="6 7">
    <name type="scientific">Lacipirellula limnantheis</name>
    <dbReference type="NCBI Taxonomy" id="2528024"/>
    <lineage>
        <taxon>Bacteria</taxon>
        <taxon>Pseudomonadati</taxon>
        <taxon>Planctomycetota</taxon>
        <taxon>Planctomycetia</taxon>
        <taxon>Pirellulales</taxon>
        <taxon>Lacipirellulaceae</taxon>
        <taxon>Lacipirellula</taxon>
    </lineage>
</organism>
<dbReference type="SUPFAM" id="SSF53383">
    <property type="entry name" value="PLP-dependent transferases"/>
    <property type="match status" value="1"/>
</dbReference>
<dbReference type="PIRSF" id="PIRSF000521">
    <property type="entry name" value="Transaminase_4ab_Lys_Orn"/>
    <property type="match status" value="1"/>
</dbReference>
<evidence type="ECO:0000256" key="2">
    <source>
        <dbReference type="ARBA" id="ARBA00008954"/>
    </source>
</evidence>
<dbReference type="InterPro" id="IPR005814">
    <property type="entry name" value="Aminotrans_3"/>
</dbReference>
<dbReference type="Gene3D" id="3.40.640.10">
    <property type="entry name" value="Type I PLP-dependent aspartate aminotransferase-like (Major domain)"/>
    <property type="match status" value="1"/>
</dbReference>
<protein>
    <submittedName>
        <fullName evidence="6">5-aminovalerate aminotransferase DavT</fullName>
        <ecNumber evidence="6">2.6.1.48</ecNumber>
    </submittedName>
</protein>
<evidence type="ECO:0000313" key="6">
    <source>
        <dbReference type="EMBL" id="QDT75914.1"/>
    </source>
</evidence>
<dbReference type="InterPro" id="IPR049704">
    <property type="entry name" value="Aminotrans_3_PPA_site"/>
</dbReference>
<evidence type="ECO:0000256" key="5">
    <source>
        <dbReference type="SAM" id="MobiDB-lite"/>
    </source>
</evidence>
<sequence length="462" mass="50788">MAPTPPGSVHQLDPATQRSEGDINRSDRRADWQAAALDDATRQLLAEDSRYFLHQSLSTPCLNALESCEGIYVTDVQGRRYMDFHGNNVHQVGFAHPEVVAAIRRQLDELSFCTRRYTNQVAIDLARKLTEIAPGNLNKVLFCPGGTEAIGIALKLARLATGRHKTISMWDSFHGASLDAISIGGEAIFRAGIGPLLPGCEHVPPPDEYRCLWDCGSRGGCDLKCSNYVEYVLEKETDVAAVIAEPCRATPYIPKPEYWQRIRKACDRHGALLIFDEIWQGLGRTGRWFSCENFGVVPDILVTGKGLGGGIMPLAALLANDKLDVAGDRALGHYTHEKSPVSCAAALATIEVIEREGLLAHAATLGEYALQRLRELAQRHELIGDVRGLGLTLGVELVKNRQTRERATDEAEQVMYRALDKGLSFKLTMGNILLLTPPLIITREQLDFAIDVIDRCLLEVAG</sequence>
<keyword evidence="6" id="KW-0808">Transferase</keyword>
<dbReference type="Gene3D" id="3.90.1150.10">
    <property type="entry name" value="Aspartate Aminotransferase, domain 1"/>
    <property type="match status" value="1"/>
</dbReference>
<dbReference type="PANTHER" id="PTHR43094:SF1">
    <property type="entry name" value="AMINOTRANSFERASE CLASS-III"/>
    <property type="match status" value="1"/>
</dbReference>
<keyword evidence="3 4" id="KW-0663">Pyridoxal phosphate</keyword>
<dbReference type="Proteomes" id="UP000317909">
    <property type="component" value="Chromosome"/>
</dbReference>
<accession>A0A517U5K0</accession>
<dbReference type="PANTHER" id="PTHR43094">
    <property type="entry name" value="AMINOTRANSFERASE"/>
    <property type="match status" value="1"/>
</dbReference>
<dbReference type="InterPro" id="IPR015424">
    <property type="entry name" value="PyrdxlP-dep_Trfase"/>
</dbReference>
<dbReference type="NCBIfam" id="NF004755">
    <property type="entry name" value="PRK06082.1"/>
    <property type="match status" value="1"/>
</dbReference>
<evidence type="ECO:0000313" key="7">
    <source>
        <dbReference type="Proteomes" id="UP000317909"/>
    </source>
</evidence>
<evidence type="ECO:0000256" key="1">
    <source>
        <dbReference type="ARBA" id="ARBA00001933"/>
    </source>
</evidence>
<dbReference type="AlphaFoldDB" id="A0A517U5K0"/>
<dbReference type="CDD" id="cd00610">
    <property type="entry name" value="OAT_like"/>
    <property type="match status" value="1"/>
</dbReference>
<dbReference type="GO" id="GO:0047589">
    <property type="term" value="F:5-aminovalerate transaminase activity"/>
    <property type="evidence" value="ECO:0007669"/>
    <property type="project" value="UniProtKB-EC"/>
</dbReference>
<proteinExistence type="inferred from homology"/>
<dbReference type="EMBL" id="CP036339">
    <property type="protein sequence ID" value="QDT75914.1"/>
    <property type="molecule type" value="Genomic_DNA"/>
</dbReference>
<dbReference type="InterPro" id="IPR015422">
    <property type="entry name" value="PyrdxlP-dep_Trfase_small"/>
</dbReference>
<comment type="similarity">
    <text evidence="2 4">Belongs to the class-III pyridoxal-phosphate-dependent aminotransferase family.</text>
</comment>
<gene>
    <name evidence="6" type="primary">davT_2</name>
    <name evidence="6" type="ORF">I41_51590</name>
</gene>
<dbReference type="PROSITE" id="PS00600">
    <property type="entry name" value="AA_TRANSFER_CLASS_3"/>
    <property type="match status" value="1"/>
</dbReference>
<keyword evidence="7" id="KW-1185">Reference proteome</keyword>
<reference evidence="6 7" key="1">
    <citation type="submission" date="2019-02" db="EMBL/GenBank/DDBJ databases">
        <title>Deep-cultivation of Planctomycetes and their phenomic and genomic characterization uncovers novel biology.</title>
        <authorList>
            <person name="Wiegand S."/>
            <person name="Jogler M."/>
            <person name="Boedeker C."/>
            <person name="Pinto D."/>
            <person name="Vollmers J."/>
            <person name="Rivas-Marin E."/>
            <person name="Kohn T."/>
            <person name="Peeters S.H."/>
            <person name="Heuer A."/>
            <person name="Rast P."/>
            <person name="Oberbeckmann S."/>
            <person name="Bunk B."/>
            <person name="Jeske O."/>
            <person name="Meyerdierks A."/>
            <person name="Storesund J.E."/>
            <person name="Kallscheuer N."/>
            <person name="Luecker S."/>
            <person name="Lage O.M."/>
            <person name="Pohl T."/>
            <person name="Merkel B.J."/>
            <person name="Hornburger P."/>
            <person name="Mueller R.-W."/>
            <person name="Bruemmer F."/>
            <person name="Labrenz M."/>
            <person name="Spormann A.M."/>
            <person name="Op den Camp H."/>
            <person name="Overmann J."/>
            <person name="Amann R."/>
            <person name="Jetten M.S.M."/>
            <person name="Mascher T."/>
            <person name="Medema M.H."/>
            <person name="Devos D.P."/>
            <person name="Kaster A.-K."/>
            <person name="Ovreas L."/>
            <person name="Rohde M."/>
            <person name="Galperin M.Y."/>
            <person name="Jogler C."/>
        </authorList>
    </citation>
    <scope>NUCLEOTIDE SEQUENCE [LARGE SCALE GENOMIC DNA]</scope>
    <source>
        <strain evidence="6 7">I41</strain>
    </source>
</reference>
<dbReference type="OrthoDB" id="9816013at2"/>